<dbReference type="Pfam" id="PF03576">
    <property type="entry name" value="Peptidase_S58"/>
    <property type="match status" value="1"/>
</dbReference>
<keyword evidence="2" id="KW-0378">Hydrolase</keyword>
<evidence type="ECO:0000313" key="3">
    <source>
        <dbReference type="Proteomes" id="UP000251634"/>
    </source>
</evidence>
<dbReference type="Gene3D" id="3.60.70.12">
    <property type="entry name" value="L-amino peptidase D-ALA esterase/amidase"/>
    <property type="match status" value="1"/>
</dbReference>
<sequence>MGIPAKWNLTIGHLPHGPLNKISDVPGVTVGHCTLADGDVQTGVTALLPHQGDLFHEKLLAASHVINGFGKTTGLVQIDELGTLETPILFTNTLSVGTAETALVKYMLAQNPDICETTGSVNPVVCECNDSGLNDIRGLHVTEQNVFDALADCKADFAEGAVGAGRGMRCHGLKGGIGSASRVVELDGKNYTIGSLVLSNHAMFDDLMVGGTPIQQLLEAHIPPHEDKGSIITVLATDIPLSERQLRRLCHRALVGLSRTGSYCGNGSGEIVLAFTTANRMPHYADKALLPMTMLHDDAINPLFRAVAECVEESVLSSLFHAETVTGYHGKTVPCLTDLLEGKIERKK</sequence>
<keyword evidence="2" id="KW-0031">Aminopeptidase</keyword>
<name>A0A329TFL4_9FIRM</name>
<dbReference type="InterPro" id="IPR016117">
    <property type="entry name" value="ArgJ-like_dom_sf"/>
</dbReference>
<keyword evidence="2" id="KW-0645">Protease</keyword>
<dbReference type="AlphaFoldDB" id="A0A329TFL4"/>
<dbReference type="Proteomes" id="UP000251634">
    <property type="component" value="Unassembled WGS sequence"/>
</dbReference>
<dbReference type="PANTHER" id="PTHR36512:SF3">
    <property type="entry name" value="BLR5678 PROTEIN"/>
    <property type="match status" value="1"/>
</dbReference>
<gene>
    <name evidence="2" type="ORF">C4N25_12230</name>
</gene>
<dbReference type="EMBL" id="PRKZ01000010">
    <property type="protein sequence ID" value="RAW48192.1"/>
    <property type="molecule type" value="Genomic_DNA"/>
</dbReference>
<evidence type="ECO:0000313" key="2">
    <source>
        <dbReference type="EMBL" id="RAW48192.1"/>
    </source>
</evidence>
<reference evidence="2 3" key="1">
    <citation type="submission" date="2018-02" db="EMBL/GenBank/DDBJ databases">
        <title>Complete genome sequencing of Faecalibacterium prausnitzii strains isolated from the human gut.</title>
        <authorList>
            <person name="Fitzgerald B.C."/>
            <person name="Shkoporov A.N."/>
            <person name="Ross P.R."/>
            <person name="Hill C."/>
        </authorList>
    </citation>
    <scope>NUCLEOTIDE SEQUENCE [LARGE SCALE GENOMIC DNA]</scope>
    <source>
        <strain evidence="2 3">APC942/8-14-2</strain>
    </source>
</reference>
<accession>A0A329TFL4</accession>
<evidence type="ECO:0000256" key="1">
    <source>
        <dbReference type="ARBA" id="ARBA00007068"/>
    </source>
</evidence>
<comment type="caution">
    <text evidence="2">The sequence shown here is derived from an EMBL/GenBank/DDBJ whole genome shotgun (WGS) entry which is preliminary data.</text>
</comment>
<protein>
    <submittedName>
        <fullName evidence="2">Aminopeptidase</fullName>
    </submittedName>
</protein>
<comment type="similarity">
    <text evidence="1">Belongs to the peptidase S58 family.</text>
</comment>
<organism evidence="2 3">
    <name type="scientific">Faecalibacterium prausnitzii</name>
    <dbReference type="NCBI Taxonomy" id="853"/>
    <lineage>
        <taxon>Bacteria</taxon>
        <taxon>Bacillati</taxon>
        <taxon>Bacillota</taxon>
        <taxon>Clostridia</taxon>
        <taxon>Eubacteriales</taxon>
        <taxon>Oscillospiraceae</taxon>
        <taxon>Faecalibacterium</taxon>
    </lineage>
</organism>
<dbReference type="InterPro" id="IPR005321">
    <property type="entry name" value="Peptidase_S58_DmpA"/>
</dbReference>
<dbReference type="CDD" id="cd02253">
    <property type="entry name" value="DmpA"/>
    <property type="match status" value="1"/>
</dbReference>
<dbReference type="SUPFAM" id="SSF56266">
    <property type="entry name" value="DmpA/ArgJ-like"/>
    <property type="match status" value="1"/>
</dbReference>
<dbReference type="RefSeq" id="WP_112116422.1">
    <property type="nucleotide sequence ID" value="NZ_PRKZ01000010.1"/>
</dbReference>
<dbReference type="PANTHER" id="PTHR36512">
    <property type="entry name" value="D-AMINOPEPTIDASE"/>
    <property type="match status" value="1"/>
</dbReference>
<dbReference type="GO" id="GO:0004177">
    <property type="term" value="F:aminopeptidase activity"/>
    <property type="evidence" value="ECO:0007669"/>
    <property type="project" value="UniProtKB-KW"/>
</dbReference>
<proteinExistence type="inferred from homology"/>